<dbReference type="OrthoDB" id="10437982at2759"/>
<evidence type="ECO:0000313" key="2">
    <source>
        <dbReference type="Proteomes" id="UP000886998"/>
    </source>
</evidence>
<organism evidence="1 2">
    <name type="scientific">Trichonephila inaurata madagascariensis</name>
    <dbReference type="NCBI Taxonomy" id="2747483"/>
    <lineage>
        <taxon>Eukaryota</taxon>
        <taxon>Metazoa</taxon>
        <taxon>Ecdysozoa</taxon>
        <taxon>Arthropoda</taxon>
        <taxon>Chelicerata</taxon>
        <taxon>Arachnida</taxon>
        <taxon>Araneae</taxon>
        <taxon>Araneomorphae</taxon>
        <taxon>Entelegynae</taxon>
        <taxon>Araneoidea</taxon>
        <taxon>Nephilidae</taxon>
        <taxon>Trichonephila</taxon>
        <taxon>Trichonephila inaurata</taxon>
    </lineage>
</organism>
<proteinExistence type="predicted"/>
<dbReference type="EMBL" id="BMAV01014724">
    <property type="protein sequence ID" value="GFY63312.1"/>
    <property type="molecule type" value="Genomic_DNA"/>
</dbReference>
<dbReference type="Proteomes" id="UP000886998">
    <property type="component" value="Unassembled WGS sequence"/>
</dbReference>
<gene>
    <name evidence="1" type="ORF">TNIN_311621</name>
</gene>
<evidence type="ECO:0000313" key="1">
    <source>
        <dbReference type="EMBL" id="GFY63312.1"/>
    </source>
</evidence>
<comment type="caution">
    <text evidence="1">The sequence shown here is derived from an EMBL/GenBank/DDBJ whole genome shotgun (WGS) entry which is preliminary data.</text>
</comment>
<name>A0A8X6Y0Z2_9ARAC</name>
<dbReference type="AlphaFoldDB" id="A0A8X6Y0Z2"/>
<protein>
    <submittedName>
        <fullName evidence="1">Uncharacterized protein</fullName>
    </submittedName>
</protein>
<sequence length="85" mass="9346">MITFPTLFVGGLPSALIQEIFIIINNLNDSSLLAFDFGLFCGRRGFSRSVMLWALSVWSTPAEPYDGKEAQELMKMAAFSDGSCC</sequence>
<accession>A0A8X6Y0Z2</accession>
<reference evidence="1" key="1">
    <citation type="submission" date="2020-08" db="EMBL/GenBank/DDBJ databases">
        <title>Multicomponent nature underlies the extraordinary mechanical properties of spider dragline silk.</title>
        <authorList>
            <person name="Kono N."/>
            <person name="Nakamura H."/>
            <person name="Mori M."/>
            <person name="Yoshida Y."/>
            <person name="Ohtoshi R."/>
            <person name="Malay A.D."/>
            <person name="Moran D.A.P."/>
            <person name="Tomita M."/>
            <person name="Numata K."/>
            <person name="Arakawa K."/>
        </authorList>
    </citation>
    <scope>NUCLEOTIDE SEQUENCE</scope>
</reference>
<keyword evidence="2" id="KW-1185">Reference proteome</keyword>